<dbReference type="PANTHER" id="PTHR43130">
    <property type="entry name" value="ARAC-FAMILY TRANSCRIPTIONAL REGULATOR"/>
    <property type="match status" value="1"/>
</dbReference>
<feature type="compositionally biased region" description="Basic and acidic residues" evidence="3">
    <location>
        <begin position="312"/>
        <end position="322"/>
    </location>
</feature>
<gene>
    <name evidence="5" type="ORF">QHF89_45805</name>
</gene>
<evidence type="ECO:0000256" key="3">
    <source>
        <dbReference type="SAM" id="MobiDB-lite"/>
    </source>
</evidence>
<name>A0ABT6P8Q9_9BACT</name>
<dbReference type="EMBL" id="JARZHI010000098">
    <property type="protein sequence ID" value="MDI1436908.1"/>
    <property type="molecule type" value="Genomic_DNA"/>
</dbReference>
<dbReference type="SMART" id="SM00342">
    <property type="entry name" value="HTH_ARAC"/>
    <property type="match status" value="1"/>
</dbReference>
<dbReference type="InterPro" id="IPR052158">
    <property type="entry name" value="INH-QAR"/>
</dbReference>
<dbReference type="InterPro" id="IPR018060">
    <property type="entry name" value="HTH_AraC"/>
</dbReference>
<evidence type="ECO:0000313" key="6">
    <source>
        <dbReference type="Proteomes" id="UP001160301"/>
    </source>
</evidence>
<accession>A0ABT6P8Q9</accession>
<dbReference type="PANTHER" id="PTHR43130:SF3">
    <property type="entry name" value="HTH-TYPE TRANSCRIPTIONAL REGULATOR RV1931C"/>
    <property type="match status" value="1"/>
</dbReference>
<protein>
    <submittedName>
        <fullName evidence="5">DJ-1/PfpI family protein</fullName>
    </submittedName>
</protein>
<dbReference type="PROSITE" id="PS01124">
    <property type="entry name" value="HTH_ARAC_FAMILY_2"/>
    <property type="match status" value="1"/>
</dbReference>
<keyword evidence="6" id="KW-1185">Reference proteome</keyword>
<dbReference type="CDD" id="cd03137">
    <property type="entry name" value="GATase1_AraC_1"/>
    <property type="match status" value="1"/>
</dbReference>
<dbReference type="Gene3D" id="1.10.10.60">
    <property type="entry name" value="Homeodomain-like"/>
    <property type="match status" value="1"/>
</dbReference>
<evidence type="ECO:0000259" key="4">
    <source>
        <dbReference type="PROSITE" id="PS01124"/>
    </source>
</evidence>
<feature type="region of interest" description="Disordered" evidence="3">
    <location>
        <begin position="312"/>
        <end position="360"/>
    </location>
</feature>
<dbReference type="InterPro" id="IPR009057">
    <property type="entry name" value="Homeodomain-like_sf"/>
</dbReference>
<dbReference type="SUPFAM" id="SSF46689">
    <property type="entry name" value="Homeodomain-like"/>
    <property type="match status" value="2"/>
</dbReference>
<dbReference type="Pfam" id="PF12833">
    <property type="entry name" value="HTH_18"/>
    <property type="match status" value="1"/>
</dbReference>
<evidence type="ECO:0000313" key="5">
    <source>
        <dbReference type="EMBL" id="MDI1436908.1"/>
    </source>
</evidence>
<dbReference type="Pfam" id="PF01965">
    <property type="entry name" value="DJ-1_PfpI"/>
    <property type="match status" value="1"/>
</dbReference>
<sequence length="360" mass="38178">MVGSKGAAAIDIVGPMEVFNTATLVQAERVPGRPPAYRVELLSVDGGVIGSGQGPKLVADRSIADATSGIDTVLVAGGFDMDTAMRDARLLGWLSAMKPRVRRLGSVCAGALLLAAAGLLDGHHATTHWRAASRLAREFPAVEVEPDAIFVRSGDIYTSAGATAGMDLALALVEEDLGHEVALAAARLLVMFLKRPGGQSQFSQPLSAQIGLTGRLGDVVDWIVNHLSADLRVEALAARAWMSPRTFARVFAAEVGTTPAKFVETCRLEQARAHLEMGSATMNEVAHASGFGSEERMRRAFQRALRVTPEDYARRFSRRADRQGAPPGTESPHLASDRSLQHPGHHATGIPPMGMGRGAP</sequence>
<dbReference type="SUPFAM" id="SSF52317">
    <property type="entry name" value="Class I glutamine amidotransferase-like"/>
    <property type="match status" value="1"/>
</dbReference>
<keyword evidence="1" id="KW-0805">Transcription regulation</keyword>
<dbReference type="Proteomes" id="UP001160301">
    <property type="component" value="Unassembled WGS sequence"/>
</dbReference>
<reference evidence="5 6" key="1">
    <citation type="submission" date="2023-04" db="EMBL/GenBank/DDBJ databases">
        <title>The genome sequence of Polyangium sorediatum DSM14670.</title>
        <authorList>
            <person name="Zhang X."/>
        </authorList>
    </citation>
    <scope>NUCLEOTIDE SEQUENCE [LARGE SCALE GENOMIC DNA]</scope>
    <source>
        <strain evidence="5 6">DSM 14670</strain>
    </source>
</reference>
<evidence type="ECO:0000256" key="1">
    <source>
        <dbReference type="ARBA" id="ARBA00023015"/>
    </source>
</evidence>
<evidence type="ECO:0000256" key="2">
    <source>
        <dbReference type="ARBA" id="ARBA00023163"/>
    </source>
</evidence>
<dbReference type="Gene3D" id="3.40.50.880">
    <property type="match status" value="1"/>
</dbReference>
<organism evidence="5 6">
    <name type="scientific">Polyangium sorediatum</name>
    <dbReference type="NCBI Taxonomy" id="889274"/>
    <lineage>
        <taxon>Bacteria</taxon>
        <taxon>Pseudomonadati</taxon>
        <taxon>Myxococcota</taxon>
        <taxon>Polyangia</taxon>
        <taxon>Polyangiales</taxon>
        <taxon>Polyangiaceae</taxon>
        <taxon>Polyangium</taxon>
    </lineage>
</organism>
<dbReference type="RefSeq" id="WP_136970898.1">
    <property type="nucleotide sequence ID" value="NZ_JARZHI010000098.1"/>
</dbReference>
<dbReference type="InterPro" id="IPR002818">
    <property type="entry name" value="DJ-1/PfpI"/>
</dbReference>
<comment type="caution">
    <text evidence="5">The sequence shown here is derived from an EMBL/GenBank/DDBJ whole genome shotgun (WGS) entry which is preliminary data.</text>
</comment>
<feature type="domain" description="HTH araC/xylS-type" evidence="4">
    <location>
        <begin position="217"/>
        <end position="315"/>
    </location>
</feature>
<proteinExistence type="predicted"/>
<dbReference type="InterPro" id="IPR029062">
    <property type="entry name" value="Class_I_gatase-like"/>
</dbReference>
<keyword evidence="2" id="KW-0804">Transcription</keyword>